<comment type="caution">
    <text evidence="2">The sequence shown here is derived from an EMBL/GenBank/DDBJ whole genome shotgun (WGS) entry which is preliminary data.</text>
</comment>
<evidence type="ECO:0000313" key="2">
    <source>
        <dbReference type="EMBL" id="MST51898.1"/>
    </source>
</evidence>
<dbReference type="GeneID" id="303114904"/>
<name>A0A6L5Y5X6_9FIRM</name>
<proteinExistence type="predicted"/>
<evidence type="ECO:0000259" key="1">
    <source>
        <dbReference type="Pfam" id="PF17225"/>
    </source>
</evidence>
<dbReference type="AlphaFoldDB" id="A0A6L5Y5X6"/>
<accession>A0A6L5Y5X6</accession>
<protein>
    <recommendedName>
        <fullName evidence="1">DUF5301 domain-containing protein</fullName>
    </recommendedName>
</protein>
<feature type="domain" description="DUF5301" evidence="1">
    <location>
        <begin position="29"/>
        <end position="120"/>
    </location>
</feature>
<dbReference type="InterPro" id="IPR033782">
    <property type="entry name" value="DUF5301"/>
</dbReference>
<evidence type="ECO:0000313" key="3">
    <source>
        <dbReference type="Proteomes" id="UP000474676"/>
    </source>
</evidence>
<dbReference type="RefSeq" id="WP_154574350.1">
    <property type="nucleotide sequence ID" value="NZ_JBNPKE010000014.1"/>
</dbReference>
<dbReference type="Pfam" id="PF17225">
    <property type="entry name" value="DUF5301"/>
    <property type="match status" value="1"/>
</dbReference>
<reference evidence="2 3" key="1">
    <citation type="submission" date="2019-08" db="EMBL/GenBank/DDBJ databases">
        <title>In-depth cultivation of the pig gut microbiome towards novel bacterial diversity and tailored functional studies.</title>
        <authorList>
            <person name="Wylensek D."/>
            <person name="Hitch T.C.A."/>
            <person name="Clavel T."/>
        </authorList>
    </citation>
    <scope>NUCLEOTIDE SEQUENCE [LARGE SCALE GENOMIC DNA]</scope>
    <source>
        <strain evidence="2 3">WCA-MUC-591-APC-3H</strain>
    </source>
</reference>
<dbReference type="PROSITE" id="PS51257">
    <property type="entry name" value="PROKAR_LIPOPROTEIN"/>
    <property type="match status" value="1"/>
</dbReference>
<organism evidence="2 3">
    <name type="scientific">Hornefia butyriciproducens</name>
    <dbReference type="NCBI Taxonomy" id="2652293"/>
    <lineage>
        <taxon>Bacteria</taxon>
        <taxon>Bacillati</taxon>
        <taxon>Bacillota</taxon>
        <taxon>Clostridia</taxon>
        <taxon>Peptostreptococcales</taxon>
        <taxon>Anaerovoracaceae</taxon>
        <taxon>Hornefia</taxon>
    </lineage>
</organism>
<dbReference type="Gene3D" id="2.60.40.4250">
    <property type="match status" value="1"/>
</dbReference>
<gene>
    <name evidence="2" type="ORF">FYJ64_06160</name>
</gene>
<dbReference type="EMBL" id="VUMZ01000005">
    <property type="protein sequence ID" value="MST51898.1"/>
    <property type="molecule type" value="Genomic_DNA"/>
</dbReference>
<keyword evidence="3" id="KW-1185">Reference proteome</keyword>
<dbReference type="Proteomes" id="UP000474676">
    <property type="component" value="Unassembled WGS sequence"/>
</dbReference>
<sequence>MHHKQRKSLFLLICLIFSVILCSCAKNKSPLLVQKKESVKEISIESKDISLKTYKDEKDISTIIEYLNEAKWKAESINDVPDEKKYGTISLKMEKETKKIYFYQKNKENLLESPYIGVYKQTLSVERLVKAIDAR</sequence>